<dbReference type="OrthoDB" id="4316681at2"/>
<dbReference type="RefSeq" id="WP_014145225.1">
    <property type="nucleotide sequence ID" value="NC_016111.1"/>
</dbReference>
<dbReference type="Proteomes" id="UP000007842">
    <property type="component" value="Chromosome"/>
</dbReference>
<dbReference type="AlphaFoldDB" id="F8JUQ1"/>
<accession>G8WXQ0</accession>
<gene>
    <name evidence="2" type="ordered locus">SCATT_45090</name>
</gene>
<feature type="transmembrane region" description="Helical" evidence="1">
    <location>
        <begin position="36"/>
        <end position="58"/>
    </location>
</feature>
<keyword evidence="3" id="KW-1185">Reference proteome</keyword>
<name>F8JUQ1_STREN</name>
<dbReference type="EMBL" id="CP003219">
    <property type="protein sequence ID" value="AEW96880.1"/>
    <property type="molecule type" value="Genomic_DNA"/>
</dbReference>
<evidence type="ECO:0000313" key="3">
    <source>
        <dbReference type="Proteomes" id="UP000007842"/>
    </source>
</evidence>
<dbReference type="HOGENOM" id="CLU_194655_0_0_11"/>
<proteinExistence type="predicted"/>
<keyword evidence="1" id="KW-0812">Transmembrane</keyword>
<organism evidence="2 3">
    <name type="scientific">Streptantibioticus cattleyicolor (strain ATCC 35852 / DSM 46488 / JCM 4925 / NBRC 14057 / NRRL 8057)</name>
    <name type="common">Streptomyces cattleya</name>
    <dbReference type="NCBI Taxonomy" id="1003195"/>
    <lineage>
        <taxon>Bacteria</taxon>
        <taxon>Bacillati</taxon>
        <taxon>Actinomycetota</taxon>
        <taxon>Actinomycetes</taxon>
        <taxon>Kitasatosporales</taxon>
        <taxon>Streptomycetaceae</taxon>
        <taxon>Streptantibioticus</taxon>
    </lineage>
</organism>
<dbReference type="KEGG" id="scy:SCATT_45090"/>
<evidence type="ECO:0000313" key="2">
    <source>
        <dbReference type="EMBL" id="AEW96880.1"/>
    </source>
</evidence>
<sequence>MRGRGEPVPFAFVSEAERFRSNVTPPPREPVGRGRIAAWTLAAMTVVAALVGAVLLGAPALDVHQAGSPGVQQADSGHHH</sequence>
<evidence type="ECO:0000256" key="1">
    <source>
        <dbReference type="SAM" id="Phobius"/>
    </source>
</evidence>
<dbReference type="PATRIC" id="fig|1003195.11.peg.5956"/>
<dbReference type="eggNOG" id="ENOG50347AB">
    <property type="taxonomic scope" value="Bacteria"/>
</dbReference>
<protein>
    <submittedName>
        <fullName evidence="2">Uncharacterized protein</fullName>
    </submittedName>
</protein>
<accession>F8JUQ1</accession>
<keyword evidence="1" id="KW-1133">Transmembrane helix</keyword>
<dbReference type="STRING" id="1003195.SCATT_45090"/>
<dbReference type="KEGG" id="sct:SCAT_4514"/>
<keyword evidence="1" id="KW-0472">Membrane</keyword>
<reference evidence="3" key="1">
    <citation type="submission" date="2011-12" db="EMBL/GenBank/DDBJ databases">
        <title>Complete genome sequence of Streptomyces cattleya strain DSM 46488.</title>
        <authorList>
            <person name="Ou H.-Y."/>
            <person name="Li P."/>
            <person name="Zhao C."/>
            <person name="O'Hagan D."/>
            <person name="Deng Z."/>
        </authorList>
    </citation>
    <scope>NUCLEOTIDE SEQUENCE [LARGE SCALE GENOMIC DNA]</scope>
    <source>
        <strain evidence="3">ATCC 35852 / DSM 46488 / JCM 4925 / NBRC 14057 / NRRL 8057</strain>
    </source>
</reference>